<dbReference type="AlphaFoldDB" id="A0A420EF91"/>
<organism evidence="1 2">
    <name type="scientific">Altericroceibacterium spongiae</name>
    <dbReference type="NCBI Taxonomy" id="2320269"/>
    <lineage>
        <taxon>Bacteria</taxon>
        <taxon>Pseudomonadati</taxon>
        <taxon>Pseudomonadota</taxon>
        <taxon>Alphaproteobacteria</taxon>
        <taxon>Sphingomonadales</taxon>
        <taxon>Erythrobacteraceae</taxon>
        <taxon>Altericroceibacterium</taxon>
    </lineage>
</organism>
<dbReference type="EMBL" id="RAPF01000006">
    <property type="protein sequence ID" value="RKF19371.1"/>
    <property type="molecule type" value="Genomic_DNA"/>
</dbReference>
<dbReference type="Proteomes" id="UP000284395">
    <property type="component" value="Unassembled WGS sequence"/>
</dbReference>
<name>A0A420EF91_9SPHN</name>
<proteinExistence type="predicted"/>
<dbReference type="RefSeq" id="WP_120325310.1">
    <property type="nucleotide sequence ID" value="NZ_RAPF01000006.1"/>
</dbReference>
<sequence length="298" mass="33144">MARPADFAWLRGGFAEATPEEKQNYAAALKWLDACRAANRQRILAKLEAMGISDPERGNGWSASGICGAMAERPSIDIYSDYAEFSATVKSTRAPFDAMLAAIDLAEKYSSPHSDSLADALLHRPLAEQVLRNAVAWIDAPPDSPGVPALSDKQKPIFRALLFAEIGRRDETNTTWLKQVVQQQGWPTISRVGKQAAGNAWLLAQHADRDPAFQLQVLRLMEPLMENGEVSSRHYAYLYDRVMLKLTGTQTYATQVTCKDGKYIPLPLKDKAAMPDLRRSVGLEPFETYLEYFFTPCS</sequence>
<accession>A0A420EF91</accession>
<keyword evidence="2" id="KW-1185">Reference proteome</keyword>
<dbReference type="Pfam" id="PF20329">
    <property type="entry name" value="DUF6624"/>
    <property type="match status" value="1"/>
</dbReference>
<dbReference type="OrthoDB" id="7446297at2"/>
<protein>
    <submittedName>
        <fullName evidence="1">Uncharacterized protein</fullName>
    </submittedName>
</protein>
<reference evidence="1 2" key="1">
    <citation type="submission" date="2018-09" db="EMBL/GenBank/DDBJ databases">
        <title>Altererythrobacter spongiae sp. nov., isolated from a marine sponge.</title>
        <authorList>
            <person name="Zhuang L."/>
            <person name="Luo L."/>
        </authorList>
    </citation>
    <scope>NUCLEOTIDE SEQUENCE [LARGE SCALE GENOMIC DNA]</scope>
    <source>
        <strain evidence="1 2">HN-Y73</strain>
    </source>
</reference>
<evidence type="ECO:0000313" key="2">
    <source>
        <dbReference type="Proteomes" id="UP000284395"/>
    </source>
</evidence>
<dbReference type="InterPro" id="IPR046732">
    <property type="entry name" value="DUF6624"/>
</dbReference>
<gene>
    <name evidence="1" type="ORF">D6851_13050</name>
</gene>
<evidence type="ECO:0000313" key="1">
    <source>
        <dbReference type="EMBL" id="RKF19371.1"/>
    </source>
</evidence>
<comment type="caution">
    <text evidence="1">The sequence shown here is derived from an EMBL/GenBank/DDBJ whole genome shotgun (WGS) entry which is preliminary data.</text>
</comment>